<organism evidence="2 3">
    <name type="scientific">Mycetomoellerius zeteki</name>
    <dbReference type="NCBI Taxonomy" id="64791"/>
    <lineage>
        <taxon>Eukaryota</taxon>
        <taxon>Metazoa</taxon>
        <taxon>Ecdysozoa</taxon>
        <taxon>Arthropoda</taxon>
        <taxon>Hexapoda</taxon>
        <taxon>Insecta</taxon>
        <taxon>Pterygota</taxon>
        <taxon>Neoptera</taxon>
        <taxon>Endopterygota</taxon>
        <taxon>Hymenoptera</taxon>
        <taxon>Apocrita</taxon>
        <taxon>Aculeata</taxon>
        <taxon>Formicoidea</taxon>
        <taxon>Formicidae</taxon>
        <taxon>Myrmicinae</taxon>
        <taxon>Mycetomoellerius</taxon>
    </lineage>
</organism>
<gene>
    <name evidence="2" type="ORF">ALC60_01961</name>
</gene>
<evidence type="ECO:0000256" key="1">
    <source>
        <dbReference type="SAM" id="MobiDB-lite"/>
    </source>
</evidence>
<evidence type="ECO:0000313" key="2">
    <source>
        <dbReference type="EMBL" id="KYQ59025.1"/>
    </source>
</evidence>
<sequence>MWTKGEANVQTSAEDAGRVEERERERDVAKANQREMRTDHERQSEEGKQTTPIRPRHEEAAITSALVIERKWLKVLLGSRKRLLPSLPCLPLPSAIVSSFSFRIFFSFFFFDFLFGFFL</sequence>
<dbReference type="Proteomes" id="UP000075809">
    <property type="component" value="Unassembled WGS sequence"/>
</dbReference>
<name>A0A151XFB1_9HYME</name>
<proteinExistence type="predicted"/>
<dbReference type="AlphaFoldDB" id="A0A151XFB1"/>
<dbReference type="EMBL" id="KQ982197">
    <property type="protein sequence ID" value="KYQ59025.1"/>
    <property type="molecule type" value="Genomic_DNA"/>
</dbReference>
<accession>A0A151XFB1</accession>
<keyword evidence="3" id="KW-1185">Reference proteome</keyword>
<feature type="compositionally biased region" description="Basic and acidic residues" evidence="1">
    <location>
        <begin position="15"/>
        <end position="48"/>
    </location>
</feature>
<feature type="region of interest" description="Disordered" evidence="1">
    <location>
        <begin position="1"/>
        <end position="56"/>
    </location>
</feature>
<protein>
    <submittedName>
        <fullName evidence="2">Uncharacterized protein</fullName>
    </submittedName>
</protein>
<reference evidence="2 3" key="1">
    <citation type="submission" date="2015-09" db="EMBL/GenBank/DDBJ databases">
        <title>Trachymyrmex zeteki WGS genome.</title>
        <authorList>
            <person name="Nygaard S."/>
            <person name="Hu H."/>
            <person name="Boomsma J."/>
            <person name="Zhang G."/>
        </authorList>
    </citation>
    <scope>NUCLEOTIDE SEQUENCE [LARGE SCALE GENOMIC DNA]</scope>
    <source>
        <strain evidence="2">Tzet28-1</strain>
        <tissue evidence="2">Whole body</tissue>
    </source>
</reference>
<evidence type="ECO:0000313" key="3">
    <source>
        <dbReference type="Proteomes" id="UP000075809"/>
    </source>
</evidence>